<organism evidence="2 3">
    <name type="scientific">Streptomyces axinellae</name>
    <dbReference type="NCBI Taxonomy" id="552788"/>
    <lineage>
        <taxon>Bacteria</taxon>
        <taxon>Bacillati</taxon>
        <taxon>Actinomycetota</taxon>
        <taxon>Actinomycetes</taxon>
        <taxon>Kitasatosporales</taxon>
        <taxon>Streptomycetaceae</taxon>
        <taxon>Streptomyces</taxon>
    </lineage>
</organism>
<dbReference type="Pfam" id="PF04978">
    <property type="entry name" value="MST"/>
    <property type="match status" value="1"/>
</dbReference>
<gene>
    <name evidence="2" type="ORF">GCM10009863_38040</name>
</gene>
<feature type="region of interest" description="Disordered" evidence="1">
    <location>
        <begin position="1"/>
        <end position="35"/>
    </location>
</feature>
<keyword evidence="3" id="KW-1185">Reference proteome</keyword>
<comment type="caution">
    <text evidence="2">The sequence shown here is derived from an EMBL/GenBank/DDBJ whole genome shotgun (WGS) entry which is preliminary data.</text>
</comment>
<name>A0ABN3Q9P1_9ACTN</name>
<protein>
    <submittedName>
        <fullName evidence="2">DinB family protein</fullName>
    </submittedName>
</protein>
<dbReference type="InterPro" id="IPR007061">
    <property type="entry name" value="MST-like"/>
</dbReference>
<proteinExistence type="predicted"/>
<sequence length="189" mass="21185">MTTDTDAGHEGQPAASPQETRAASPRTTPEGTGTERELLEQWLDFHRATLLAKCAGLDDEELRRASAPPSELTLLGLVRHLTDVERHWFRRVFDEEDAEPLYFTEEAPDDDFVVGEGDTGPGALAVWREEVARARKSAQSRSLEELGTHPRRGTVVSLRWIHLHMIEEYARHNGHADLLRERIDGATGD</sequence>
<evidence type="ECO:0000313" key="2">
    <source>
        <dbReference type="EMBL" id="GAA2620392.1"/>
    </source>
</evidence>
<dbReference type="Proteomes" id="UP001501447">
    <property type="component" value="Unassembled WGS sequence"/>
</dbReference>
<evidence type="ECO:0000256" key="1">
    <source>
        <dbReference type="SAM" id="MobiDB-lite"/>
    </source>
</evidence>
<accession>A0ABN3Q9P1</accession>
<reference evidence="2 3" key="1">
    <citation type="journal article" date="2019" name="Int. J. Syst. Evol. Microbiol.">
        <title>The Global Catalogue of Microorganisms (GCM) 10K type strain sequencing project: providing services to taxonomists for standard genome sequencing and annotation.</title>
        <authorList>
            <consortium name="The Broad Institute Genomics Platform"/>
            <consortium name="The Broad Institute Genome Sequencing Center for Infectious Disease"/>
            <person name="Wu L."/>
            <person name="Ma J."/>
        </authorList>
    </citation>
    <scope>NUCLEOTIDE SEQUENCE [LARGE SCALE GENOMIC DNA]</scope>
    <source>
        <strain evidence="2 3">JCM 16373</strain>
    </source>
</reference>
<dbReference type="EMBL" id="BAAARJ010000012">
    <property type="protein sequence ID" value="GAA2620392.1"/>
    <property type="molecule type" value="Genomic_DNA"/>
</dbReference>
<evidence type="ECO:0000313" key="3">
    <source>
        <dbReference type="Proteomes" id="UP001501447"/>
    </source>
</evidence>
<dbReference type="SUPFAM" id="SSF109854">
    <property type="entry name" value="DinB/YfiT-like putative metalloenzymes"/>
    <property type="match status" value="1"/>
</dbReference>
<dbReference type="InterPro" id="IPR034660">
    <property type="entry name" value="DinB/YfiT-like"/>
</dbReference>
<dbReference type="RefSeq" id="WP_344567517.1">
    <property type="nucleotide sequence ID" value="NZ_BAAARJ010000012.1"/>
</dbReference>
<dbReference type="Gene3D" id="1.20.120.450">
    <property type="entry name" value="dinb family like domain"/>
    <property type="match status" value="1"/>
</dbReference>